<dbReference type="InterPro" id="IPR003439">
    <property type="entry name" value="ABC_transporter-like_ATP-bd"/>
</dbReference>
<dbReference type="PROSITE" id="PS50929">
    <property type="entry name" value="ABC_TM1F"/>
    <property type="match status" value="1"/>
</dbReference>
<comment type="subcellular location">
    <subcellularLocation>
        <location evidence="1">Membrane</location>
        <topology evidence="1">Multi-pass membrane protein</topology>
    </subcellularLocation>
</comment>
<accession>A0A3B0VS61</accession>
<dbReference type="InterPro" id="IPR011527">
    <property type="entry name" value="ABC1_TM_dom"/>
</dbReference>
<dbReference type="AlphaFoldDB" id="A0A3B0VS61"/>
<feature type="transmembrane region" description="Helical" evidence="5">
    <location>
        <begin position="29"/>
        <end position="51"/>
    </location>
</feature>
<evidence type="ECO:0000256" key="3">
    <source>
        <dbReference type="ARBA" id="ARBA00022989"/>
    </source>
</evidence>
<name>A0A3B0VS61_9ZZZZ</name>
<reference evidence="7" key="1">
    <citation type="submission" date="2018-06" db="EMBL/GenBank/DDBJ databases">
        <authorList>
            <person name="Zhirakovskaya E."/>
        </authorList>
    </citation>
    <scope>NUCLEOTIDE SEQUENCE</scope>
</reference>
<evidence type="ECO:0000313" key="7">
    <source>
        <dbReference type="EMBL" id="VAW41852.1"/>
    </source>
</evidence>
<proteinExistence type="predicted"/>
<dbReference type="GO" id="GO:0016887">
    <property type="term" value="F:ATP hydrolysis activity"/>
    <property type="evidence" value="ECO:0007669"/>
    <property type="project" value="InterPro"/>
</dbReference>
<dbReference type="InterPro" id="IPR039421">
    <property type="entry name" value="Type_1_exporter"/>
</dbReference>
<dbReference type="GO" id="GO:0016020">
    <property type="term" value="C:membrane"/>
    <property type="evidence" value="ECO:0007669"/>
    <property type="project" value="UniProtKB-SubCell"/>
</dbReference>
<evidence type="ECO:0000256" key="5">
    <source>
        <dbReference type="SAM" id="Phobius"/>
    </source>
</evidence>
<dbReference type="SUPFAM" id="SSF52540">
    <property type="entry name" value="P-loop containing nucleoside triphosphate hydrolases"/>
    <property type="match status" value="1"/>
</dbReference>
<keyword evidence="7" id="KW-0067">ATP-binding</keyword>
<keyword evidence="3 5" id="KW-1133">Transmembrane helix</keyword>
<feature type="transmembrane region" description="Helical" evidence="5">
    <location>
        <begin position="174"/>
        <end position="192"/>
    </location>
</feature>
<dbReference type="Gene3D" id="1.20.1560.10">
    <property type="entry name" value="ABC transporter type 1, transmembrane domain"/>
    <property type="match status" value="1"/>
</dbReference>
<feature type="non-terminal residue" evidence="7">
    <location>
        <position position="418"/>
    </location>
</feature>
<gene>
    <name evidence="7" type="ORF">MNBD_CHLOROFLEXI01-2612</name>
</gene>
<dbReference type="InterPro" id="IPR036640">
    <property type="entry name" value="ABC1_TM_sf"/>
</dbReference>
<feature type="transmembrane region" description="Helical" evidence="5">
    <location>
        <begin position="280"/>
        <end position="301"/>
    </location>
</feature>
<sequence length="418" mass="47280">MKQETFNLKEAVDEKKVVGLWRLLKGHQLIYLIAMLCVGLAALSQTGIYYFLGYFVDNILPAENMLQQLPWVALGFIGLAVLQGLFTFVGGRLAAKTAENSVLRIRNFLYDHIQRLTFTYHDKMQTGELLQRSTSDVDTVRRLFSEQTVGIGRIVLLFLVNFVAILTINVRLAFLSVIIIPIMVIISYFFFVKLGEAYERFQAQEATLSNRLQENLAGVRVVKAFARQRFEKDMFEVENQEKYQLGRRLTRMHAVYWPATDILSGLQMLLGYYLGAILAIDGVITVGAYLSYVGFVTQIIWPIRNLGRLIADVSMGLVSYGRILQIVRQEQEPIAVGTHRPATPLRGAVRFEKVNFTYEGEEDQVLHDISFGIEPGQVVALLGSTGSGKTSLVNLLLRFYAYTNGRILLDDVELNQYP</sequence>
<evidence type="ECO:0000259" key="6">
    <source>
        <dbReference type="PROSITE" id="PS50929"/>
    </source>
</evidence>
<dbReference type="Pfam" id="PF00005">
    <property type="entry name" value="ABC_tran"/>
    <property type="match status" value="1"/>
</dbReference>
<dbReference type="PANTHER" id="PTHR43394:SF1">
    <property type="entry name" value="ATP-BINDING CASSETTE SUB-FAMILY B MEMBER 10, MITOCHONDRIAL"/>
    <property type="match status" value="1"/>
</dbReference>
<evidence type="ECO:0000256" key="2">
    <source>
        <dbReference type="ARBA" id="ARBA00022692"/>
    </source>
</evidence>
<feature type="domain" description="ABC transmembrane type-1" evidence="6">
    <location>
        <begin position="32"/>
        <end position="315"/>
    </location>
</feature>
<keyword evidence="7" id="KW-0547">Nucleotide-binding</keyword>
<dbReference type="EMBL" id="UOEU01000863">
    <property type="protein sequence ID" value="VAW41852.1"/>
    <property type="molecule type" value="Genomic_DNA"/>
</dbReference>
<keyword evidence="4 5" id="KW-0472">Membrane</keyword>
<dbReference type="PANTHER" id="PTHR43394">
    <property type="entry name" value="ATP-DEPENDENT PERMEASE MDL1, MITOCHONDRIAL"/>
    <property type="match status" value="1"/>
</dbReference>
<dbReference type="Pfam" id="PF00664">
    <property type="entry name" value="ABC_membrane"/>
    <property type="match status" value="1"/>
</dbReference>
<dbReference type="GO" id="GO:0015421">
    <property type="term" value="F:ABC-type oligopeptide transporter activity"/>
    <property type="evidence" value="ECO:0007669"/>
    <property type="project" value="TreeGrafter"/>
</dbReference>
<dbReference type="Gene3D" id="3.40.50.300">
    <property type="entry name" value="P-loop containing nucleotide triphosphate hydrolases"/>
    <property type="match status" value="1"/>
</dbReference>
<keyword evidence="2 5" id="KW-0812">Transmembrane</keyword>
<dbReference type="SUPFAM" id="SSF90123">
    <property type="entry name" value="ABC transporter transmembrane region"/>
    <property type="match status" value="1"/>
</dbReference>
<dbReference type="InterPro" id="IPR027417">
    <property type="entry name" value="P-loop_NTPase"/>
</dbReference>
<protein>
    <submittedName>
        <fullName evidence="7">Heterodimeric efflux ABC transporter, permease/ATP-binding subunit 1</fullName>
    </submittedName>
</protein>
<evidence type="ECO:0000256" key="1">
    <source>
        <dbReference type="ARBA" id="ARBA00004141"/>
    </source>
</evidence>
<organism evidence="7">
    <name type="scientific">hydrothermal vent metagenome</name>
    <dbReference type="NCBI Taxonomy" id="652676"/>
    <lineage>
        <taxon>unclassified sequences</taxon>
        <taxon>metagenomes</taxon>
        <taxon>ecological metagenomes</taxon>
    </lineage>
</organism>
<dbReference type="GO" id="GO:0005524">
    <property type="term" value="F:ATP binding"/>
    <property type="evidence" value="ECO:0007669"/>
    <property type="project" value="UniProtKB-KW"/>
</dbReference>
<feature type="transmembrane region" description="Helical" evidence="5">
    <location>
        <begin position="71"/>
        <end position="95"/>
    </location>
</feature>
<dbReference type="CDD" id="cd18542">
    <property type="entry name" value="ABC_6TM_YknU_like"/>
    <property type="match status" value="1"/>
</dbReference>
<evidence type="ECO:0000256" key="4">
    <source>
        <dbReference type="ARBA" id="ARBA00023136"/>
    </source>
</evidence>
<feature type="transmembrane region" description="Helical" evidence="5">
    <location>
        <begin position="150"/>
        <end position="168"/>
    </location>
</feature>